<evidence type="ECO:0000256" key="1">
    <source>
        <dbReference type="SAM" id="MobiDB-lite"/>
    </source>
</evidence>
<accession>A0AAD8ZSZ5</accession>
<dbReference type="SUPFAM" id="SSF57756">
    <property type="entry name" value="Retrovirus zinc finger-like domains"/>
    <property type="match status" value="1"/>
</dbReference>
<feature type="region of interest" description="Disordered" evidence="1">
    <location>
        <begin position="34"/>
        <end position="59"/>
    </location>
</feature>
<evidence type="ECO:0000313" key="2">
    <source>
        <dbReference type="EMBL" id="KAK1804852.1"/>
    </source>
</evidence>
<dbReference type="InterPro" id="IPR021109">
    <property type="entry name" value="Peptidase_aspartic_dom_sf"/>
</dbReference>
<sequence length="245" mass="26830">MQLRHTRLSRSERDARMQEQRCLYCRSTGHLHPTCPELQGKGKRRSGEGGPLTDSISSPQAQGLFLSTTMAWGISETRLKDSGAGGNFLDAGLANNLALPLVPLDEPLAIAGIDGRSLEPGVVSHHTRPVTLQVRAHTEHIVLFIIHAPDLQLILGYPWLQQHNPLVDWLSRLVLSWGSTCQTSCLQLPKPCSGAGRNPNGLDLSRVSQEYWDLRKAFSRQKAQLLPPPPAIGHGHKPPPGLQSP</sequence>
<dbReference type="PANTHER" id="PTHR15503:SF22">
    <property type="entry name" value="TRANSPOSON TY3-I GAG POLYPROTEIN"/>
    <property type="match status" value="1"/>
</dbReference>
<dbReference type="GO" id="GO:0003676">
    <property type="term" value="F:nucleic acid binding"/>
    <property type="evidence" value="ECO:0007669"/>
    <property type="project" value="InterPro"/>
</dbReference>
<dbReference type="InterPro" id="IPR032567">
    <property type="entry name" value="RTL1-rel"/>
</dbReference>
<gene>
    <name evidence="2" type="ORF">P4O66_003553</name>
</gene>
<dbReference type="Proteomes" id="UP001239994">
    <property type="component" value="Unassembled WGS sequence"/>
</dbReference>
<organism evidence="2 3">
    <name type="scientific">Electrophorus voltai</name>
    <dbReference type="NCBI Taxonomy" id="2609070"/>
    <lineage>
        <taxon>Eukaryota</taxon>
        <taxon>Metazoa</taxon>
        <taxon>Chordata</taxon>
        <taxon>Craniata</taxon>
        <taxon>Vertebrata</taxon>
        <taxon>Euteleostomi</taxon>
        <taxon>Actinopterygii</taxon>
        <taxon>Neopterygii</taxon>
        <taxon>Teleostei</taxon>
        <taxon>Ostariophysi</taxon>
        <taxon>Gymnotiformes</taxon>
        <taxon>Gymnotoidei</taxon>
        <taxon>Gymnotidae</taxon>
        <taxon>Electrophorus</taxon>
    </lineage>
</organism>
<dbReference type="PANTHER" id="PTHR15503">
    <property type="entry name" value="LDOC1 RELATED"/>
    <property type="match status" value="1"/>
</dbReference>
<comment type="caution">
    <text evidence="2">The sequence shown here is derived from an EMBL/GenBank/DDBJ whole genome shotgun (WGS) entry which is preliminary data.</text>
</comment>
<protein>
    <recommendedName>
        <fullName evidence="4">CCHC-type domain-containing protein</fullName>
    </recommendedName>
</protein>
<proteinExistence type="predicted"/>
<evidence type="ECO:0000313" key="3">
    <source>
        <dbReference type="Proteomes" id="UP001239994"/>
    </source>
</evidence>
<dbReference type="CDD" id="cd00303">
    <property type="entry name" value="retropepsin_like"/>
    <property type="match status" value="1"/>
</dbReference>
<keyword evidence="3" id="KW-1185">Reference proteome</keyword>
<dbReference type="InterPro" id="IPR036875">
    <property type="entry name" value="Znf_CCHC_sf"/>
</dbReference>
<feature type="region of interest" description="Disordered" evidence="1">
    <location>
        <begin position="225"/>
        <end position="245"/>
    </location>
</feature>
<dbReference type="EMBL" id="JAROKS010000003">
    <property type="protein sequence ID" value="KAK1804852.1"/>
    <property type="molecule type" value="Genomic_DNA"/>
</dbReference>
<evidence type="ECO:0008006" key="4">
    <source>
        <dbReference type="Google" id="ProtNLM"/>
    </source>
</evidence>
<reference evidence="2" key="1">
    <citation type="submission" date="2023-03" db="EMBL/GenBank/DDBJ databases">
        <title>Electrophorus voltai genome.</title>
        <authorList>
            <person name="Bian C."/>
        </authorList>
    </citation>
    <scope>NUCLEOTIDE SEQUENCE</scope>
    <source>
        <strain evidence="2">CB-2022</strain>
        <tissue evidence="2">Muscle</tissue>
    </source>
</reference>
<dbReference type="SUPFAM" id="SSF50630">
    <property type="entry name" value="Acid proteases"/>
    <property type="match status" value="1"/>
</dbReference>
<name>A0AAD8ZSZ5_9TELE</name>
<dbReference type="GO" id="GO:0008270">
    <property type="term" value="F:zinc ion binding"/>
    <property type="evidence" value="ECO:0007669"/>
    <property type="project" value="InterPro"/>
</dbReference>
<dbReference type="Gene3D" id="2.40.70.10">
    <property type="entry name" value="Acid Proteases"/>
    <property type="match status" value="1"/>
</dbReference>
<dbReference type="AlphaFoldDB" id="A0AAD8ZSZ5"/>
<dbReference type="Pfam" id="PF08284">
    <property type="entry name" value="RVP_2"/>
    <property type="match status" value="1"/>
</dbReference>